<evidence type="ECO:0000313" key="4">
    <source>
        <dbReference type="Proteomes" id="UP000248724"/>
    </source>
</evidence>
<name>A0A2W6AFY9_9BACT</name>
<reference evidence="3 4" key="1">
    <citation type="journal article" date="2017" name="Nature">
        <title>Atmospheric trace gases support primary production in Antarctic desert surface soil.</title>
        <authorList>
            <person name="Ji M."/>
            <person name="Greening C."/>
            <person name="Vanwonterghem I."/>
            <person name="Carere C.R."/>
            <person name="Bay S.K."/>
            <person name="Steen J.A."/>
            <person name="Montgomery K."/>
            <person name="Lines T."/>
            <person name="Beardall J."/>
            <person name="van Dorst J."/>
            <person name="Snape I."/>
            <person name="Stott M.B."/>
            <person name="Hugenholtz P."/>
            <person name="Ferrari B.C."/>
        </authorList>
    </citation>
    <scope>NUCLEOTIDE SEQUENCE [LARGE SCALE GENOMIC DNA]</scope>
    <source>
        <strain evidence="3">RRmetagenome_bin12</strain>
    </source>
</reference>
<evidence type="ECO:0000256" key="1">
    <source>
        <dbReference type="SAM" id="Phobius"/>
    </source>
</evidence>
<dbReference type="AlphaFoldDB" id="A0A2W6AFY9"/>
<accession>A0A934JVC1</accession>
<keyword evidence="1" id="KW-0812">Transmembrane</keyword>
<comment type="caution">
    <text evidence="3">The sequence shown here is derived from an EMBL/GenBank/DDBJ whole genome shotgun (WGS) entry which is preliminary data.</text>
</comment>
<proteinExistence type="predicted"/>
<dbReference type="GO" id="GO:0004252">
    <property type="term" value="F:serine-type endopeptidase activity"/>
    <property type="evidence" value="ECO:0007669"/>
    <property type="project" value="InterPro"/>
</dbReference>
<dbReference type="EMBL" id="QHBU01000008">
    <property type="protein sequence ID" value="PZR84218.1"/>
    <property type="molecule type" value="Genomic_DNA"/>
</dbReference>
<protein>
    <submittedName>
        <fullName evidence="3">Uncharacterized protein</fullName>
    </submittedName>
</protein>
<accession>A0A2W6AFY9</accession>
<evidence type="ECO:0000313" key="5">
    <source>
        <dbReference type="Proteomes" id="UP000606991"/>
    </source>
</evidence>
<evidence type="ECO:0000313" key="3">
    <source>
        <dbReference type="EMBL" id="PZR84218.1"/>
    </source>
</evidence>
<keyword evidence="1" id="KW-1133">Transmembrane helix</keyword>
<keyword evidence="1" id="KW-0472">Membrane</keyword>
<dbReference type="InterPro" id="IPR036852">
    <property type="entry name" value="Peptidase_S8/S53_dom_sf"/>
</dbReference>
<dbReference type="Gene3D" id="3.40.50.200">
    <property type="entry name" value="Peptidase S8/S53 domain"/>
    <property type="match status" value="1"/>
</dbReference>
<organism evidence="3 4">
    <name type="scientific">Candidatus Aeolococcus gillhamiae</name>
    <dbReference type="NCBI Taxonomy" id="3127015"/>
    <lineage>
        <taxon>Bacteria</taxon>
        <taxon>Bacillati</taxon>
        <taxon>Candidatus Dormiibacterota</taxon>
        <taxon>Candidatus Dormibacteria</taxon>
        <taxon>Candidatus Aeolococcales</taxon>
        <taxon>Candidatus Aeolococcaceae</taxon>
        <taxon>Candidatus Aeolococcus</taxon>
    </lineage>
</organism>
<dbReference type="Proteomes" id="UP000606991">
    <property type="component" value="Unassembled WGS sequence"/>
</dbReference>
<reference evidence="2 5" key="3">
    <citation type="submission" date="2020-10" db="EMBL/GenBank/DDBJ databases">
        <title>Ca. Dormibacterota MAGs.</title>
        <authorList>
            <person name="Montgomery K."/>
        </authorList>
    </citation>
    <scope>NUCLEOTIDE SEQUENCE [LARGE SCALE GENOMIC DNA]</scope>
    <source>
        <strain evidence="2">SC8812_S17_18</strain>
    </source>
</reference>
<evidence type="ECO:0000313" key="2">
    <source>
        <dbReference type="EMBL" id="MBJ7596441.1"/>
    </source>
</evidence>
<dbReference type="EMBL" id="JAEKNS010000163">
    <property type="protein sequence ID" value="MBJ7596441.1"/>
    <property type="molecule type" value="Genomic_DNA"/>
</dbReference>
<dbReference type="RefSeq" id="WP_337314483.1">
    <property type="nucleotide sequence ID" value="NZ_JAEKNS010000163.1"/>
</dbReference>
<reference evidence="3" key="2">
    <citation type="submission" date="2018-05" db="EMBL/GenBank/DDBJ databases">
        <authorList>
            <person name="Ferrari B."/>
        </authorList>
    </citation>
    <scope>NUCLEOTIDE SEQUENCE</scope>
    <source>
        <strain evidence="3">RRmetagenome_bin12</strain>
    </source>
</reference>
<sequence>MDAHPGRFVESRTARVRVTGDLRNNTDVTRYANDFFDIGQAGNTNTIPSCEPTPGPYSCSKTGWDYASGWGTPDITKLMKDLDGGNTTPVAFVAAAVPEAPATLLIALVGTTVAAAALRRRRRPRPI</sequence>
<gene>
    <name evidence="3" type="ORF">DLM65_00385</name>
    <name evidence="2" type="ORF">JF886_16565</name>
</gene>
<dbReference type="GO" id="GO:0006508">
    <property type="term" value="P:proteolysis"/>
    <property type="evidence" value="ECO:0007669"/>
    <property type="project" value="InterPro"/>
</dbReference>
<feature type="transmembrane region" description="Helical" evidence="1">
    <location>
        <begin position="100"/>
        <end position="118"/>
    </location>
</feature>
<dbReference type="Proteomes" id="UP000248724">
    <property type="component" value="Unassembled WGS sequence"/>
</dbReference>